<dbReference type="GO" id="GO:0043565">
    <property type="term" value="F:sequence-specific DNA binding"/>
    <property type="evidence" value="ECO:0007669"/>
    <property type="project" value="InterPro"/>
</dbReference>
<evidence type="ECO:0000259" key="4">
    <source>
        <dbReference type="PROSITE" id="PS50956"/>
    </source>
</evidence>
<name>A0A556B187_9BURK</name>
<dbReference type="InterPro" id="IPR000485">
    <property type="entry name" value="AsnC-type_HTH_dom"/>
</dbReference>
<dbReference type="PANTHER" id="PTHR30154:SF53">
    <property type="entry name" value="HTH-TYPE TRANSCRIPTIONAL REGULATOR LRPC"/>
    <property type="match status" value="1"/>
</dbReference>
<dbReference type="SUPFAM" id="SSF54909">
    <property type="entry name" value="Dimeric alpha+beta barrel"/>
    <property type="match status" value="1"/>
</dbReference>
<reference evidence="5 6" key="1">
    <citation type="submission" date="2019-07" db="EMBL/GenBank/DDBJ databases">
        <title>Qingshengfaniella alkalisoli gen. nov., sp. nov., isolated from saline soil.</title>
        <authorList>
            <person name="Xu L."/>
            <person name="Huang X.-X."/>
            <person name="Sun J.-Q."/>
        </authorList>
    </citation>
    <scope>NUCLEOTIDE SEQUENCE [LARGE SCALE GENOMIC DNA]</scope>
    <source>
        <strain evidence="5 6">DSM 27279</strain>
    </source>
</reference>
<dbReference type="PANTHER" id="PTHR30154">
    <property type="entry name" value="LEUCINE-RESPONSIVE REGULATORY PROTEIN"/>
    <property type="match status" value="1"/>
</dbReference>
<evidence type="ECO:0000256" key="2">
    <source>
        <dbReference type="ARBA" id="ARBA00023125"/>
    </source>
</evidence>
<feature type="domain" description="HTH asnC-type" evidence="4">
    <location>
        <begin position="1"/>
        <end position="62"/>
    </location>
</feature>
<proteinExistence type="predicted"/>
<dbReference type="AlphaFoldDB" id="A0A556B187"/>
<dbReference type="PROSITE" id="PS50956">
    <property type="entry name" value="HTH_ASNC_2"/>
    <property type="match status" value="1"/>
</dbReference>
<protein>
    <submittedName>
        <fullName evidence="5">Lrp/AsnC family transcriptional regulator</fullName>
    </submittedName>
</protein>
<dbReference type="Pfam" id="PF13412">
    <property type="entry name" value="HTH_24"/>
    <property type="match status" value="1"/>
</dbReference>
<evidence type="ECO:0000313" key="6">
    <source>
        <dbReference type="Proteomes" id="UP000318405"/>
    </source>
</evidence>
<dbReference type="InterPro" id="IPR036388">
    <property type="entry name" value="WH-like_DNA-bd_sf"/>
</dbReference>
<dbReference type="Gene3D" id="3.30.70.920">
    <property type="match status" value="1"/>
</dbReference>
<organism evidence="5 6">
    <name type="scientific">Verticiella sediminum</name>
    <dbReference type="NCBI Taxonomy" id="1247510"/>
    <lineage>
        <taxon>Bacteria</taxon>
        <taxon>Pseudomonadati</taxon>
        <taxon>Pseudomonadota</taxon>
        <taxon>Betaproteobacteria</taxon>
        <taxon>Burkholderiales</taxon>
        <taxon>Alcaligenaceae</taxon>
        <taxon>Verticiella</taxon>
    </lineage>
</organism>
<dbReference type="InterPro" id="IPR036390">
    <property type="entry name" value="WH_DNA-bd_sf"/>
</dbReference>
<dbReference type="InterPro" id="IPR011991">
    <property type="entry name" value="ArsR-like_HTH"/>
</dbReference>
<dbReference type="SUPFAM" id="SSF46785">
    <property type="entry name" value="Winged helix' DNA-binding domain"/>
    <property type="match status" value="1"/>
</dbReference>
<sequence length="140" mass="15584">MDDTDRELLALLRDNARTPVVALAKKLRVARATVQNRIARLERDGVIVGYTVRLRPEAEAHRIRAMMSVAISGNHTQEVVRALRGHPNVAALYSTNGRWDLLAEVRADNLASFDAVLNAIRAIPHIEHTETSLLLSAYKL</sequence>
<dbReference type="Gene3D" id="1.10.10.10">
    <property type="entry name" value="Winged helix-like DNA-binding domain superfamily/Winged helix DNA-binding domain"/>
    <property type="match status" value="1"/>
</dbReference>
<dbReference type="Pfam" id="PF01037">
    <property type="entry name" value="AsnC_trans_reg"/>
    <property type="match status" value="1"/>
</dbReference>
<dbReference type="InterPro" id="IPR019888">
    <property type="entry name" value="Tscrpt_reg_AsnC-like"/>
</dbReference>
<dbReference type="SMART" id="SM00344">
    <property type="entry name" value="HTH_ASNC"/>
    <property type="match status" value="1"/>
</dbReference>
<keyword evidence="6" id="KW-1185">Reference proteome</keyword>
<dbReference type="GO" id="GO:0006355">
    <property type="term" value="P:regulation of DNA-templated transcription"/>
    <property type="evidence" value="ECO:0007669"/>
    <property type="project" value="UniProtKB-ARBA"/>
</dbReference>
<dbReference type="Proteomes" id="UP000318405">
    <property type="component" value="Unassembled WGS sequence"/>
</dbReference>
<keyword evidence="2" id="KW-0238">DNA-binding</keyword>
<accession>A0A556B187</accession>
<evidence type="ECO:0000313" key="5">
    <source>
        <dbReference type="EMBL" id="TSH98930.1"/>
    </source>
</evidence>
<dbReference type="InterPro" id="IPR019887">
    <property type="entry name" value="Tscrpt_reg_AsnC/Lrp_C"/>
</dbReference>
<comment type="caution">
    <text evidence="5">The sequence shown here is derived from an EMBL/GenBank/DDBJ whole genome shotgun (WGS) entry which is preliminary data.</text>
</comment>
<dbReference type="InterPro" id="IPR011008">
    <property type="entry name" value="Dimeric_a/b-barrel"/>
</dbReference>
<evidence type="ECO:0000256" key="1">
    <source>
        <dbReference type="ARBA" id="ARBA00023015"/>
    </source>
</evidence>
<dbReference type="CDD" id="cd00090">
    <property type="entry name" value="HTH_ARSR"/>
    <property type="match status" value="1"/>
</dbReference>
<dbReference type="EMBL" id="VLTJ01000002">
    <property type="protein sequence ID" value="TSH98930.1"/>
    <property type="molecule type" value="Genomic_DNA"/>
</dbReference>
<gene>
    <name evidence="5" type="ORF">FOZ76_00745</name>
</gene>
<dbReference type="OrthoDB" id="9809462at2"/>
<dbReference type="PRINTS" id="PR00033">
    <property type="entry name" value="HTHASNC"/>
</dbReference>
<evidence type="ECO:0000256" key="3">
    <source>
        <dbReference type="ARBA" id="ARBA00023163"/>
    </source>
</evidence>
<dbReference type="GO" id="GO:0043200">
    <property type="term" value="P:response to amino acid"/>
    <property type="evidence" value="ECO:0007669"/>
    <property type="project" value="TreeGrafter"/>
</dbReference>
<keyword evidence="1" id="KW-0805">Transcription regulation</keyword>
<keyword evidence="3" id="KW-0804">Transcription</keyword>
<dbReference type="GO" id="GO:0005829">
    <property type="term" value="C:cytosol"/>
    <property type="evidence" value="ECO:0007669"/>
    <property type="project" value="TreeGrafter"/>
</dbReference>